<organism evidence="2 3">
    <name type="scientific">Tigheibacillus jepli</name>
    <dbReference type="NCBI Taxonomy" id="3035914"/>
    <lineage>
        <taxon>Bacteria</taxon>
        <taxon>Bacillati</taxon>
        <taxon>Bacillota</taxon>
        <taxon>Bacilli</taxon>
        <taxon>Bacillales</taxon>
        <taxon>Bacillaceae</taxon>
        <taxon>Tigheibacillus</taxon>
    </lineage>
</organism>
<dbReference type="EMBL" id="JAROCA020000003">
    <property type="protein sequence ID" value="MDY0406965.1"/>
    <property type="molecule type" value="Genomic_DNA"/>
</dbReference>
<name>A0ABU5CKW9_9BACI</name>
<dbReference type="SUPFAM" id="SSF52833">
    <property type="entry name" value="Thioredoxin-like"/>
    <property type="match status" value="1"/>
</dbReference>
<gene>
    <name evidence="2" type="ORF">P5G51_017910</name>
</gene>
<dbReference type="PANTHER" id="PTHR13887:SF41">
    <property type="entry name" value="THIOREDOXIN SUPERFAMILY PROTEIN"/>
    <property type="match status" value="1"/>
</dbReference>
<evidence type="ECO:0000313" key="3">
    <source>
        <dbReference type="Proteomes" id="UP001228376"/>
    </source>
</evidence>
<dbReference type="PANTHER" id="PTHR13887">
    <property type="entry name" value="GLUTATHIONE S-TRANSFERASE KAPPA"/>
    <property type="match status" value="1"/>
</dbReference>
<dbReference type="InterPro" id="IPR036249">
    <property type="entry name" value="Thioredoxin-like_sf"/>
</dbReference>
<evidence type="ECO:0000313" key="2">
    <source>
        <dbReference type="EMBL" id="MDY0406965.1"/>
    </source>
</evidence>
<sequence length="196" mass="22535">MKIEIWSDYVCPFCYIGEHRLQKALEVFPNRDGVSIEYKCYELDPNAKAIPDMDYYTMLSKKMGTSVDQVKQFTKSLKQQAAELGLTYNFDQMQHTNTFDAHRLAKYAESQGKGKEMTERLFRAHFTEGKLLGDKDVLIELAESVGIDKEDAVSVLASNEKGRKVREDEEQARELGVQGVPFFVFNKVRCFRCTAY</sequence>
<dbReference type="Gene3D" id="3.40.30.10">
    <property type="entry name" value="Glutaredoxin"/>
    <property type="match status" value="1"/>
</dbReference>
<reference evidence="2 3" key="1">
    <citation type="submission" date="2023-10" db="EMBL/GenBank/DDBJ databases">
        <title>179-bfca-hs.</title>
        <authorList>
            <person name="Miliotis G."/>
            <person name="Sengupta P."/>
            <person name="Hameed A."/>
            <person name="Chuvochina M."/>
            <person name="Mcdonagh F."/>
            <person name="Simpson A.C."/>
            <person name="Singh N.K."/>
            <person name="Rekha P.D."/>
            <person name="Raman K."/>
            <person name="Hugenholtz P."/>
            <person name="Venkateswaran K."/>
        </authorList>
    </citation>
    <scope>NUCLEOTIDE SEQUENCE [LARGE SCALE GENOMIC DNA]</scope>
    <source>
        <strain evidence="2 3">179-BFC-A-HS</strain>
    </source>
</reference>
<dbReference type="InterPro" id="IPR001853">
    <property type="entry name" value="DSBA-like_thioredoxin_dom"/>
</dbReference>
<dbReference type="RefSeq" id="WP_320385119.1">
    <property type="nucleotide sequence ID" value="NZ_JAROCA020000003.1"/>
</dbReference>
<evidence type="ECO:0000259" key="1">
    <source>
        <dbReference type="Pfam" id="PF01323"/>
    </source>
</evidence>
<protein>
    <submittedName>
        <fullName evidence="2">DsbA family oxidoreductase</fullName>
    </submittedName>
</protein>
<comment type="caution">
    <text evidence="2">The sequence shown here is derived from an EMBL/GenBank/DDBJ whole genome shotgun (WGS) entry which is preliminary data.</text>
</comment>
<dbReference type="Pfam" id="PF01323">
    <property type="entry name" value="DSBA"/>
    <property type="match status" value="1"/>
</dbReference>
<keyword evidence="3" id="KW-1185">Reference proteome</keyword>
<proteinExistence type="predicted"/>
<feature type="domain" description="DSBA-like thioredoxin" evidence="1">
    <location>
        <begin position="3"/>
        <end position="187"/>
    </location>
</feature>
<accession>A0ABU5CKW9</accession>
<dbReference type="CDD" id="cd03024">
    <property type="entry name" value="DsbA_FrnE"/>
    <property type="match status" value="1"/>
</dbReference>
<dbReference type="Proteomes" id="UP001228376">
    <property type="component" value="Unassembled WGS sequence"/>
</dbReference>